<keyword evidence="3" id="KW-1185">Reference proteome</keyword>
<keyword evidence="1" id="KW-0812">Transmembrane</keyword>
<keyword evidence="1" id="KW-0472">Membrane</keyword>
<comment type="caution">
    <text evidence="2">The sequence shown here is derived from an EMBL/GenBank/DDBJ whole genome shotgun (WGS) entry which is preliminary data.</text>
</comment>
<dbReference type="Proteomes" id="UP001232148">
    <property type="component" value="Unassembled WGS sequence"/>
</dbReference>
<proteinExistence type="predicted"/>
<evidence type="ECO:0000313" key="2">
    <source>
        <dbReference type="EMBL" id="KAK2030216.1"/>
    </source>
</evidence>
<sequence length="235" mass="25256">MTKRLGARAICLLYVTIPRSSLTSQRFVSLSAVTRPAVYEMPALAATLRVEEWTAPGRCGDGVLGEKPRHQTSDPSVPLISLMPRLQKCRLIIIKSQLESRSVSAARSGVFFLLFFFLFFGGRPFLVFIDDGAGEACNSGGPCMGMMTTQPFLDGFRFHGRAGPSSCSGGVRSLPPKRRSPAGERNAYTAATLQNSCPSAQCVEHAQTTHMPAPDIVSGIPIPGFANANPTCSIY</sequence>
<protein>
    <submittedName>
        <fullName evidence="2">Uncharacterized protein</fullName>
    </submittedName>
</protein>
<dbReference type="AlphaFoldDB" id="A0AAD9HLC4"/>
<dbReference type="EMBL" id="MU842854">
    <property type="protein sequence ID" value="KAK2030216.1"/>
    <property type="molecule type" value="Genomic_DNA"/>
</dbReference>
<evidence type="ECO:0000256" key="1">
    <source>
        <dbReference type="SAM" id="Phobius"/>
    </source>
</evidence>
<keyword evidence="1" id="KW-1133">Transmembrane helix</keyword>
<gene>
    <name evidence="2" type="ORF">LX32DRAFT_334222</name>
</gene>
<organism evidence="2 3">
    <name type="scientific">Colletotrichum zoysiae</name>
    <dbReference type="NCBI Taxonomy" id="1216348"/>
    <lineage>
        <taxon>Eukaryota</taxon>
        <taxon>Fungi</taxon>
        <taxon>Dikarya</taxon>
        <taxon>Ascomycota</taxon>
        <taxon>Pezizomycotina</taxon>
        <taxon>Sordariomycetes</taxon>
        <taxon>Hypocreomycetidae</taxon>
        <taxon>Glomerellales</taxon>
        <taxon>Glomerellaceae</taxon>
        <taxon>Colletotrichum</taxon>
        <taxon>Colletotrichum graminicola species complex</taxon>
    </lineage>
</organism>
<accession>A0AAD9HLC4</accession>
<reference evidence="2" key="1">
    <citation type="submission" date="2021-06" db="EMBL/GenBank/DDBJ databases">
        <title>Comparative genomics, transcriptomics and evolutionary studies reveal genomic signatures of adaptation to plant cell wall in hemibiotrophic fungi.</title>
        <authorList>
            <consortium name="DOE Joint Genome Institute"/>
            <person name="Baroncelli R."/>
            <person name="Diaz J.F."/>
            <person name="Benocci T."/>
            <person name="Peng M."/>
            <person name="Battaglia E."/>
            <person name="Haridas S."/>
            <person name="Andreopoulos W."/>
            <person name="Labutti K."/>
            <person name="Pangilinan J."/>
            <person name="Floch G.L."/>
            <person name="Makela M.R."/>
            <person name="Henrissat B."/>
            <person name="Grigoriev I.V."/>
            <person name="Crouch J.A."/>
            <person name="De Vries R.P."/>
            <person name="Sukno S.A."/>
            <person name="Thon M.R."/>
        </authorList>
    </citation>
    <scope>NUCLEOTIDE SEQUENCE</scope>
    <source>
        <strain evidence="2">MAFF235873</strain>
    </source>
</reference>
<evidence type="ECO:0000313" key="3">
    <source>
        <dbReference type="Proteomes" id="UP001232148"/>
    </source>
</evidence>
<feature type="transmembrane region" description="Helical" evidence="1">
    <location>
        <begin position="110"/>
        <end position="129"/>
    </location>
</feature>
<name>A0AAD9HLC4_9PEZI</name>